<dbReference type="Pfam" id="PF04931">
    <property type="entry name" value="DNA_pol_phi"/>
    <property type="match status" value="1"/>
</dbReference>
<dbReference type="InterPro" id="IPR007015">
    <property type="entry name" value="DNA_pol_V/MYBBP1A"/>
</dbReference>
<dbReference type="Proteomes" id="UP000054007">
    <property type="component" value="Unassembled WGS sequence"/>
</dbReference>
<dbReference type="EMBL" id="KN880499">
    <property type="protein sequence ID" value="KIY68633.1"/>
    <property type="molecule type" value="Genomic_DNA"/>
</dbReference>
<dbReference type="GO" id="GO:0006355">
    <property type="term" value="P:regulation of DNA-templated transcription"/>
    <property type="evidence" value="ECO:0007669"/>
    <property type="project" value="InterPro"/>
</dbReference>
<reference evidence="5 6" key="1">
    <citation type="journal article" date="2015" name="Fungal Genet. Biol.">
        <title>Evolution of novel wood decay mechanisms in Agaricales revealed by the genome sequences of Fistulina hepatica and Cylindrobasidium torrendii.</title>
        <authorList>
            <person name="Floudas D."/>
            <person name="Held B.W."/>
            <person name="Riley R."/>
            <person name="Nagy L.G."/>
            <person name="Koehler G."/>
            <person name="Ransdell A.S."/>
            <person name="Younus H."/>
            <person name="Chow J."/>
            <person name="Chiniquy J."/>
            <person name="Lipzen A."/>
            <person name="Tritt A."/>
            <person name="Sun H."/>
            <person name="Haridas S."/>
            <person name="LaButti K."/>
            <person name="Ohm R.A."/>
            <person name="Kues U."/>
            <person name="Blanchette R.A."/>
            <person name="Grigoriev I.V."/>
            <person name="Minto R.E."/>
            <person name="Hibbett D.S."/>
        </authorList>
    </citation>
    <scope>NUCLEOTIDE SEQUENCE [LARGE SCALE GENOMIC DNA]</scope>
    <source>
        <strain evidence="5 6">FP15055 ss-10</strain>
    </source>
</reference>
<dbReference type="OrthoDB" id="342531at2759"/>
<evidence type="ECO:0000256" key="2">
    <source>
        <dbReference type="ARBA" id="ARBA00006809"/>
    </source>
</evidence>
<dbReference type="PANTHER" id="PTHR13213:SF2">
    <property type="entry name" value="MYB-BINDING PROTEIN 1A"/>
    <property type="match status" value="1"/>
</dbReference>
<evidence type="ECO:0008006" key="7">
    <source>
        <dbReference type="Google" id="ProtNLM"/>
    </source>
</evidence>
<proteinExistence type="inferred from homology"/>
<evidence type="ECO:0000256" key="1">
    <source>
        <dbReference type="ARBA" id="ARBA00004123"/>
    </source>
</evidence>
<evidence type="ECO:0000256" key="4">
    <source>
        <dbReference type="SAM" id="MobiDB-lite"/>
    </source>
</evidence>
<gene>
    <name evidence="5" type="ORF">CYLTODRAFT_374153</name>
</gene>
<name>A0A0D7BDP2_9AGAR</name>
<sequence>MSTTLPLFWNLSSANKKERIDSSVKLVSALEQFQAQITPGSEDSEEDEEDEAVDPLDKYNAQDVSYSIRRLIRGLPSPRESSRLGFSVALTELLSKIRTVTCSQIFELLVESTKTQKSMSGQEERDMLFGRLFGITSIVQSGLLVRTDPLTQSPSASTDASSLASFKLVVDELQAIGEKKNWLRESVAWTLVQVLDALQTSSVSWKKDAFVYVLEVVYQKDSHWTPEKIALALKIQRLQPDLDLGEYTAPTFSTPNLLQTSNLHTLATILKDTEENESGGTWKPDLHFVWNIVLDALLPSEVSSMSQGNFADFFRIVVDESLFAATSSPQRKYWGFQIFQRALPRLADDVLPMVFTKNFMRTWINHLSKQDRNLHKAAKQTAVELSALVKERPQIGMGVIVQLVGANGSQQFDKLTHTKTVESILASMTSAGIVDYVEHLIEQFNGGENVDNSDVEVVNARRTWVIDQFAALIRNGSVPKEDKWVQSILEWLVVNGLFIVRKPIKKGGARGTQSIVKPPLSDALRESCRSRLLACLADLSTQTTTLKTEEKTTRAVGVASDAEFWICKTVEIIEKLQNDTKHTTPLVEVEEDGVEVQKKMRELDTQLRSSSQDENGKEAAQGCRLLMSGLLVAEYCGEQEEWDLENLEACTTFAAHFVPKPKAKKSKKKDKAVVAEEEEGPAPIDGLVDLIIGLLEKSSSYMRSLGNNVFALLSGCVTESSIELILTQLERRDPTKAEDSDDEMDVDEEGGEDDNGAVDEDEEDSESEADEEDDGEESDVDGDVDEELKNKIMEALKMNGADGESDEEDEIMMDDDQMLALDEQLAAAFRSQVQGRKSGKDVDAQREATHFKNRVLDLVDLFVKKHPTSALNISLILPLVALITSSGSDEKQLIDKAQGILRNRIGKSKDVPSIKSQELPEGADADKVYEVLEAVHARARKGRSEVSNTLSICSLYLTKVLASGADDAASKAVALYVDSLKDFLTRKNSVLQPGFFQEFANKFPKLAWELRGEVLKLSGEAVNGYRQLQALRIVQTLLNHLHGLEKPEKEVLAFMSSLRATLLAVVEKECGPDGSLTVAQIKDVLKLALSGARQTLRVVDTSTEKVEKAWSPKKWEDLAGKLAAKGAALPNLCKQIAQVGVGKKKGGDEKAGKAEKGDSKKTKSKKVVAEEENVVVEKEKSKTKKRKGAEVEETVVEPTEEKRKKKKVKA</sequence>
<accession>A0A0D7BDP2</accession>
<keyword evidence="6" id="KW-1185">Reference proteome</keyword>
<dbReference type="PANTHER" id="PTHR13213">
    <property type="entry name" value="MYB-BINDING PROTEIN 1A FAMILY MEMBER"/>
    <property type="match status" value="1"/>
</dbReference>
<feature type="region of interest" description="Disordered" evidence="4">
    <location>
        <begin position="1143"/>
        <end position="1210"/>
    </location>
</feature>
<comment type="subcellular location">
    <subcellularLocation>
        <location evidence="1">Nucleus</location>
    </subcellularLocation>
</comment>
<dbReference type="STRING" id="1314674.A0A0D7BDP2"/>
<evidence type="ECO:0000256" key="3">
    <source>
        <dbReference type="ARBA" id="ARBA00023242"/>
    </source>
</evidence>
<keyword evidence="3" id="KW-0539">Nucleus</keyword>
<organism evidence="5 6">
    <name type="scientific">Cylindrobasidium torrendii FP15055 ss-10</name>
    <dbReference type="NCBI Taxonomy" id="1314674"/>
    <lineage>
        <taxon>Eukaryota</taxon>
        <taxon>Fungi</taxon>
        <taxon>Dikarya</taxon>
        <taxon>Basidiomycota</taxon>
        <taxon>Agaricomycotina</taxon>
        <taxon>Agaricomycetes</taxon>
        <taxon>Agaricomycetidae</taxon>
        <taxon>Agaricales</taxon>
        <taxon>Marasmiineae</taxon>
        <taxon>Physalacriaceae</taxon>
        <taxon>Cylindrobasidium</taxon>
    </lineage>
</organism>
<dbReference type="SUPFAM" id="SSF48371">
    <property type="entry name" value="ARM repeat"/>
    <property type="match status" value="1"/>
</dbReference>
<feature type="compositionally biased region" description="Acidic residues" evidence="4">
    <location>
        <begin position="739"/>
        <end position="785"/>
    </location>
</feature>
<dbReference type="GO" id="GO:0000182">
    <property type="term" value="F:rDNA binding"/>
    <property type="evidence" value="ECO:0007669"/>
    <property type="project" value="TreeGrafter"/>
</dbReference>
<dbReference type="AlphaFoldDB" id="A0A0D7BDP2"/>
<feature type="region of interest" description="Disordered" evidence="4">
    <location>
        <begin position="732"/>
        <end position="785"/>
    </location>
</feature>
<dbReference type="InterPro" id="IPR016024">
    <property type="entry name" value="ARM-type_fold"/>
</dbReference>
<dbReference type="GO" id="GO:0005730">
    <property type="term" value="C:nucleolus"/>
    <property type="evidence" value="ECO:0007669"/>
    <property type="project" value="InterPro"/>
</dbReference>
<protein>
    <recommendedName>
        <fullName evidence="7">DNA polymerase V</fullName>
    </recommendedName>
</protein>
<feature type="compositionally biased region" description="Basic and acidic residues" evidence="4">
    <location>
        <begin position="1145"/>
        <end position="1161"/>
    </location>
</feature>
<evidence type="ECO:0000313" key="6">
    <source>
        <dbReference type="Proteomes" id="UP000054007"/>
    </source>
</evidence>
<comment type="similarity">
    <text evidence="2">Belongs to the MYBBP1A family.</text>
</comment>
<evidence type="ECO:0000313" key="5">
    <source>
        <dbReference type="EMBL" id="KIY68633.1"/>
    </source>
</evidence>